<name>A0ABR2K2W0_9EUKA</name>
<evidence type="ECO:0000313" key="3">
    <source>
        <dbReference type="Proteomes" id="UP001470230"/>
    </source>
</evidence>
<reference evidence="2 3" key="1">
    <citation type="submission" date="2024-04" db="EMBL/GenBank/DDBJ databases">
        <title>Tritrichomonas musculus Genome.</title>
        <authorList>
            <person name="Alves-Ferreira E."/>
            <person name="Grigg M."/>
            <person name="Lorenzi H."/>
            <person name="Galac M."/>
        </authorList>
    </citation>
    <scope>NUCLEOTIDE SEQUENCE [LARGE SCALE GENOMIC DNA]</scope>
    <source>
        <strain evidence="2 3">EAF2021</strain>
    </source>
</reference>
<feature type="region of interest" description="Disordered" evidence="1">
    <location>
        <begin position="685"/>
        <end position="719"/>
    </location>
</feature>
<feature type="region of interest" description="Disordered" evidence="1">
    <location>
        <begin position="1070"/>
        <end position="1104"/>
    </location>
</feature>
<gene>
    <name evidence="2" type="ORF">M9Y10_040897</name>
</gene>
<evidence type="ECO:0000256" key="1">
    <source>
        <dbReference type="SAM" id="MobiDB-lite"/>
    </source>
</evidence>
<keyword evidence="3" id="KW-1185">Reference proteome</keyword>
<feature type="compositionally biased region" description="Polar residues" evidence="1">
    <location>
        <begin position="1010"/>
        <end position="1021"/>
    </location>
</feature>
<dbReference type="Proteomes" id="UP001470230">
    <property type="component" value="Unassembled WGS sequence"/>
</dbReference>
<feature type="compositionally biased region" description="Basic and acidic residues" evidence="1">
    <location>
        <begin position="1036"/>
        <end position="1045"/>
    </location>
</feature>
<feature type="compositionally biased region" description="Basic and acidic residues" evidence="1">
    <location>
        <begin position="688"/>
        <end position="719"/>
    </location>
</feature>
<accession>A0ABR2K2W0</accession>
<protein>
    <submittedName>
        <fullName evidence="2">Uncharacterized protein</fullName>
    </submittedName>
</protein>
<feature type="compositionally biased region" description="Polar residues" evidence="1">
    <location>
        <begin position="967"/>
        <end position="976"/>
    </location>
</feature>
<organism evidence="2 3">
    <name type="scientific">Tritrichomonas musculus</name>
    <dbReference type="NCBI Taxonomy" id="1915356"/>
    <lineage>
        <taxon>Eukaryota</taxon>
        <taxon>Metamonada</taxon>
        <taxon>Parabasalia</taxon>
        <taxon>Tritrichomonadida</taxon>
        <taxon>Tritrichomonadidae</taxon>
        <taxon>Tritrichomonas</taxon>
    </lineage>
</organism>
<proteinExistence type="predicted"/>
<sequence>MNSEPLYQALIPKGQLAIKFEIPKYVDEYIIHLANDTSNIHNLNQQQIQFFSMTFKCCCISNACKYGVPKNLLDQYQIFSLTVAASFIDFLNSILKRNISYLDRYCAKIQPMLQNHETENTDSKLFEDALGSFAQIKSYNLITTEHIEKRSNEIRSFVELPSPSSIINDIDKHISQIIDLIKEIISKPEHNVSTMINTTISSIKTKSEELDKYYNESNEKLRSLFDPYSTKTYGNSLIFMDEFISALNDFIFMAIKIAFFSDLEQTENNNFFSCLYKIANNSISILTNVHKLAHYRTNYNLSVVSIKLNFSYVFESLPNIHKEIHNFLKFSPTLFQATTILEFTLISKKLFDADNEFSNQMNSFFTKIKSAKKSIVFKPITERQLAEKNESICFFNSFQKCAYTIAFSLIRNNYEAYQLTGMTVLLQNSYTKLINHLSSQIVNKKLTQEEKINYSLTFHSIQHAMSLFVNEFSQFGANPDDKFLRSKSSIVALNLVFEVYVCNSNIDMTDIMEDSIKMFLIFIGENNSMISSFYLVYRRAVQLSIYHSATLFSIFTGLLLKQLRYGADAPITNFEAAKKLNKMLQHKLFALKRYEIFDRAFTFPNSINETINELKNFVDSLVFCSENYKSILLESIKSYKNFCTLMNSSINRINTGKWDYDINFFKAYIEKVIIEIQNYRSLLSSSNNDKDNNDKDNNDNDKEDNTDKDNKEKDKNKSDVDFEDEDKYVKNHSQISNSAHALTKTLFEICCLARQVGNIPIAIVEELRSDIVDLLEKSIELSIMSVDDESEDSISNHYQYINKLLSQIEIKLSKDLLPTSSSIVDSEDKENDQEKCIFVPRDIFIFTSYDILWKTKKNQGSSPIISNYIKKMKAFYQNIDKSLETFQKSFDHYIHKTKSKPTFVIDEQENQNKGFILTSTVDPSSPSSAQPCSLNPRNKLSALLGQRPSSIKLELGPNSSLDKDSKTPTQTQSLKPLNNDRSKQRGIPIQTQSSSSSSSEPSKKNKFKTRSLTSVKNNECANQKESEESQNNENNEDSKFRSTDDRIRLSQILPISSLLNSPDLPEFNNWKMKNSGPRISPLDPDYQDSQSTDEDNKSEDNTNSIFPTLKVFDSDSVLTKAIAGRNKVTDFGIDDSSDSD</sequence>
<comment type="caution">
    <text evidence="2">The sequence shown here is derived from an EMBL/GenBank/DDBJ whole genome shotgun (WGS) entry which is preliminary data.</text>
</comment>
<feature type="region of interest" description="Disordered" evidence="1">
    <location>
        <begin position="950"/>
        <end position="1045"/>
    </location>
</feature>
<feature type="region of interest" description="Disordered" evidence="1">
    <location>
        <begin position="917"/>
        <end position="936"/>
    </location>
</feature>
<evidence type="ECO:0000313" key="2">
    <source>
        <dbReference type="EMBL" id="KAK8885449.1"/>
    </source>
</evidence>
<dbReference type="EMBL" id="JAPFFF010000007">
    <property type="protein sequence ID" value="KAK8885449.1"/>
    <property type="molecule type" value="Genomic_DNA"/>
</dbReference>